<dbReference type="SUPFAM" id="SSF52374">
    <property type="entry name" value="Nucleotidylyl transferase"/>
    <property type="match status" value="1"/>
</dbReference>
<evidence type="ECO:0000256" key="11">
    <source>
        <dbReference type="ARBA" id="ARBA00048258"/>
    </source>
</evidence>
<dbReference type="InterPro" id="IPR004821">
    <property type="entry name" value="Cyt_trans-like"/>
</dbReference>
<evidence type="ECO:0000256" key="2">
    <source>
        <dbReference type="ARBA" id="ARBA00009256"/>
    </source>
</evidence>
<feature type="non-terminal residue" evidence="13">
    <location>
        <position position="381"/>
    </location>
</feature>
<keyword evidence="7" id="KW-0547">Nucleotide-binding</keyword>
<dbReference type="Gene3D" id="3.40.50.620">
    <property type="entry name" value="HUPs"/>
    <property type="match status" value="1"/>
</dbReference>
<feature type="region of interest" description="Disordered" evidence="12">
    <location>
        <begin position="357"/>
        <end position="381"/>
    </location>
</feature>
<dbReference type="EMBL" id="BMAR01000003">
    <property type="protein sequence ID" value="GFR42448.1"/>
    <property type="molecule type" value="Genomic_DNA"/>
</dbReference>
<dbReference type="InterPro" id="IPR042176">
    <property type="entry name" value="Pantoate_ligase_C"/>
</dbReference>
<evidence type="ECO:0000256" key="3">
    <source>
        <dbReference type="ARBA" id="ARBA00012219"/>
    </source>
</evidence>
<dbReference type="EC" id="6.3.2.1" evidence="3"/>
<protein>
    <recommendedName>
        <fullName evidence="4">Pantoate--beta-alanine ligase</fullName>
        <ecNumber evidence="3">6.3.2.1</ecNumber>
    </recommendedName>
    <alternativeName>
        <fullName evidence="10">Pantoate-activating enzyme</fullName>
    </alternativeName>
    <alternativeName>
        <fullName evidence="9">Pantothenate synthetase</fullName>
    </alternativeName>
</protein>
<name>A0AAD3DJ23_9CHLO</name>
<feature type="non-terminal residue" evidence="13">
    <location>
        <position position="1"/>
    </location>
</feature>
<evidence type="ECO:0000256" key="4">
    <source>
        <dbReference type="ARBA" id="ARBA00015647"/>
    </source>
</evidence>
<comment type="similarity">
    <text evidence="2">Belongs to the pantothenate synthetase family.</text>
</comment>
<comment type="caution">
    <text evidence="13">The sequence shown here is derived from an EMBL/GenBank/DDBJ whole genome shotgun (WGS) entry which is preliminary data.</text>
</comment>
<comment type="pathway">
    <text evidence="1">Cofactor biosynthesis; (R)-pantothenate biosynthesis; (R)-pantothenate from (R)-pantoate and beta-alanine: step 1/1.</text>
</comment>
<proteinExistence type="inferred from homology"/>
<keyword evidence="6" id="KW-0566">Pantothenate biosynthesis</keyword>
<dbReference type="GO" id="GO:0015940">
    <property type="term" value="P:pantothenate biosynthetic process"/>
    <property type="evidence" value="ECO:0007669"/>
    <property type="project" value="UniProtKB-KW"/>
</dbReference>
<gene>
    <name evidence="13" type="ORF">Agub_g3355</name>
</gene>
<dbReference type="Gene3D" id="3.30.1300.10">
    <property type="entry name" value="Pantoate-beta-alanine ligase, C-terminal domain"/>
    <property type="match status" value="1"/>
</dbReference>
<evidence type="ECO:0000256" key="7">
    <source>
        <dbReference type="ARBA" id="ARBA00022741"/>
    </source>
</evidence>
<evidence type="ECO:0000256" key="9">
    <source>
        <dbReference type="ARBA" id="ARBA00029902"/>
    </source>
</evidence>
<dbReference type="HAMAP" id="MF_00158">
    <property type="entry name" value="PanC"/>
    <property type="match status" value="1"/>
</dbReference>
<accession>A0AAD3DJ23</accession>
<dbReference type="PANTHER" id="PTHR21299:SF1">
    <property type="entry name" value="PANTOATE--BETA-ALANINE LIGASE"/>
    <property type="match status" value="1"/>
</dbReference>
<dbReference type="Pfam" id="PF02569">
    <property type="entry name" value="Pantoate_ligase"/>
    <property type="match status" value="1"/>
</dbReference>
<evidence type="ECO:0000256" key="1">
    <source>
        <dbReference type="ARBA" id="ARBA00004990"/>
    </source>
</evidence>
<organism evidence="13 14">
    <name type="scientific">Astrephomene gubernaculifera</name>
    <dbReference type="NCBI Taxonomy" id="47775"/>
    <lineage>
        <taxon>Eukaryota</taxon>
        <taxon>Viridiplantae</taxon>
        <taxon>Chlorophyta</taxon>
        <taxon>core chlorophytes</taxon>
        <taxon>Chlorophyceae</taxon>
        <taxon>CS clade</taxon>
        <taxon>Chlamydomonadales</taxon>
        <taxon>Astrephomenaceae</taxon>
        <taxon>Astrephomene</taxon>
    </lineage>
</organism>
<dbReference type="GO" id="GO:0005829">
    <property type="term" value="C:cytosol"/>
    <property type="evidence" value="ECO:0007669"/>
    <property type="project" value="TreeGrafter"/>
</dbReference>
<evidence type="ECO:0000256" key="5">
    <source>
        <dbReference type="ARBA" id="ARBA00022598"/>
    </source>
</evidence>
<dbReference type="Proteomes" id="UP001054857">
    <property type="component" value="Unassembled WGS sequence"/>
</dbReference>
<dbReference type="GO" id="GO:0004592">
    <property type="term" value="F:pantoate-beta-alanine ligase activity"/>
    <property type="evidence" value="ECO:0007669"/>
    <property type="project" value="UniProtKB-EC"/>
</dbReference>
<evidence type="ECO:0000256" key="12">
    <source>
        <dbReference type="SAM" id="MobiDB-lite"/>
    </source>
</evidence>
<dbReference type="InterPro" id="IPR014729">
    <property type="entry name" value="Rossmann-like_a/b/a_fold"/>
</dbReference>
<evidence type="ECO:0000256" key="10">
    <source>
        <dbReference type="ARBA" id="ARBA00032806"/>
    </source>
</evidence>
<keyword evidence="5" id="KW-0436">Ligase</keyword>
<evidence type="ECO:0000256" key="8">
    <source>
        <dbReference type="ARBA" id="ARBA00022840"/>
    </source>
</evidence>
<evidence type="ECO:0000313" key="14">
    <source>
        <dbReference type="Proteomes" id="UP001054857"/>
    </source>
</evidence>
<keyword evidence="8" id="KW-0067">ATP-binding</keyword>
<sequence length="381" mass="41796">IINGYIVTSCKFVTSFKKPPFVRNCYCHRGHHTCRGYCFTASAQRHYIRMSADQQELPVFTTAADMRNWVRKQKKSGRKVALVPTMGYLHEGHLSLVKAAKERADIVVASIYVNPTQFAAHEDFDVYPRDAAADRAKLAAAGCHAVFEPESLYVAVPGGGEGSNVVGRETAHPAAHETWVSVERLQRPLCGGSRPHFFRGVCTVVTKLFHIVEPDVALFGRKDYQQWRVICRMVRDLDFAVQVVGMPICREADGLAMSSRNARLSPESRSAALCISRGLAWAQAAVAEGRVAEPAAVAAHVRGLIEEAGGKVDYVELLHAEHLSPVSDLTSQPVLLAVAALFPARDRGTVRLIDNTVLNEGKEEEQQQQQGPADGGEEEVQ</sequence>
<evidence type="ECO:0000313" key="13">
    <source>
        <dbReference type="EMBL" id="GFR42448.1"/>
    </source>
</evidence>
<evidence type="ECO:0000256" key="6">
    <source>
        <dbReference type="ARBA" id="ARBA00022655"/>
    </source>
</evidence>
<dbReference type="NCBIfam" id="TIGR00125">
    <property type="entry name" value="cyt_tran_rel"/>
    <property type="match status" value="1"/>
</dbReference>
<reference evidence="13 14" key="1">
    <citation type="journal article" date="2021" name="Sci. Rep.">
        <title>Genome sequencing of the multicellular alga Astrephomene provides insights into convergent evolution of germ-soma differentiation.</title>
        <authorList>
            <person name="Yamashita S."/>
            <person name="Yamamoto K."/>
            <person name="Matsuzaki R."/>
            <person name="Suzuki S."/>
            <person name="Yamaguchi H."/>
            <person name="Hirooka S."/>
            <person name="Minakuchi Y."/>
            <person name="Miyagishima S."/>
            <person name="Kawachi M."/>
            <person name="Toyoda A."/>
            <person name="Nozaki H."/>
        </authorList>
    </citation>
    <scope>NUCLEOTIDE SEQUENCE [LARGE SCALE GENOMIC DNA]</scope>
    <source>
        <strain evidence="13 14">NIES-4017</strain>
    </source>
</reference>
<dbReference type="InterPro" id="IPR003721">
    <property type="entry name" value="Pantoate_ligase"/>
</dbReference>
<keyword evidence="14" id="KW-1185">Reference proteome</keyword>
<dbReference type="NCBIfam" id="TIGR00018">
    <property type="entry name" value="panC"/>
    <property type="match status" value="1"/>
</dbReference>
<dbReference type="CDD" id="cd00560">
    <property type="entry name" value="PanC"/>
    <property type="match status" value="1"/>
</dbReference>
<dbReference type="AlphaFoldDB" id="A0AAD3DJ23"/>
<dbReference type="GO" id="GO:0005524">
    <property type="term" value="F:ATP binding"/>
    <property type="evidence" value="ECO:0007669"/>
    <property type="project" value="UniProtKB-KW"/>
</dbReference>
<comment type="catalytic activity">
    <reaction evidence="11">
        <text>(R)-pantoate + beta-alanine + ATP = (R)-pantothenate + AMP + diphosphate + H(+)</text>
        <dbReference type="Rhea" id="RHEA:10912"/>
        <dbReference type="ChEBI" id="CHEBI:15378"/>
        <dbReference type="ChEBI" id="CHEBI:15980"/>
        <dbReference type="ChEBI" id="CHEBI:29032"/>
        <dbReference type="ChEBI" id="CHEBI:30616"/>
        <dbReference type="ChEBI" id="CHEBI:33019"/>
        <dbReference type="ChEBI" id="CHEBI:57966"/>
        <dbReference type="ChEBI" id="CHEBI:456215"/>
        <dbReference type="EC" id="6.3.2.1"/>
    </reaction>
</comment>
<dbReference type="PANTHER" id="PTHR21299">
    <property type="entry name" value="CYTIDYLATE KINASE/PANTOATE-BETA-ALANINE LIGASE"/>
    <property type="match status" value="1"/>
</dbReference>